<keyword evidence="2" id="KW-1003">Cell membrane</keyword>
<evidence type="ECO:0000313" key="8">
    <source>
        <dbReference type="Proteomes" id="UP000256774"/>
    </source>
</evidence>
<evidence type="ECO:0000256" key="5">
    <source>
        <dbReference type="ARBA" id="ARBA00023136"/>
    </source>
</evidence>
<gene>
    <name evidence="7" type="ORF">DFR26_1275</name>
</gene>
<dbReference type="GO" id="GO:0005886">
    <property type="term" value="C:plasma membrane"/>
    <property type="evidence" value="ECO:0007669"/>
    <property type="project" value="UniProtKB-SubCell"/>
</dbReference>
<dbReference type="CDD" id="cd07984">
    <property type="entry name" value="LPLAT_LABLAT-like"/>
    <property type="match status" value="1"/>
</dbReference>
<dbReference type="InterPro" id="IPR004960">
    <property type="entry name" value="LipA_acyltrans"/>
</dbReference>
<dbReference type="EMBL" id="QUNR01000002">
    <property type="protein sequence ID" value="REH39095.1"/>
    <property type="molecule type" value="Genomic_DNA"/>
</dbReference>
<dbReference type="GO" id="GO:0009247">
    <property type="term" value="P:glycolipid biosynthetic process"/>
    <property type="evidence" value="ECO:0007669"/>
    <property type="project" value="UniProtKB-ARBA"/>
</dbReference>
<protein>
    <submittedName>
        <fullName evidence="7">KDO2-lipid IV(A) lauroyltransferase</fullName>
    </submittedName>
</protein>
<organism evidence="7 8">
    <name type="scientific">Paraperlucidibaca baekdonensis</name>
    <dbReference type="NCBI Taxonomy" id="748120"/>
    <lineage>
        <taxon>Bacteria</taxon>
        <taxon>Pseudomonadati</taxon>
        <taxon>Pseudomonadota</taxon>
        <taxon>Gammaproteobacteria</taxon>
        <taxon>Moraxellales</taxon>
        <taxon>Moraxellaceae</taxon>
        <taxon>Paraperlucidibaca</taxon>
    </lineage>
</organism>
<accession>A0A3E0H6U0</accession>
<reference evidence="7 8" key="1">
    <citation type="submission" date="2018-08" db="EMBL/GenBank/DDBJ databases">
        <title>Genomic Encyclopedia of Type Strains, Phase IV (KMG-IV): sequencing the most valuable type-strain genomes for metagenomic binning, comparative biology and taxonomic classification.</title>
        <authorList>
            <person name="Goeker M."/>
        </authorList>
    </citation>
    <scope>NUCLEOTIDE SEQUENCE [LARGE SCALE GENOMIC DNA]</scope>
    <source>
        <strain evidence="7 8">DSM 26022</strain>
    </source>
</reference>
<dbReference type="Pfam" id="PF03279">
    <property type="entry name" value="Lip_A_acyltrans"/>
    <property type="match status" value="1"/>
</dbReference>
<evidence type="ECO:0000256" key="4">
    <source>
        <dbReference type="ARBA" id="ARBA00022679"/>
    </source>
</evidence>
<keyword evidence="4 7" id="KW-0808">Transferase</keyword>
<dbReference type="PANTHER" id="PTHR30606">
    <property type="entry name" value="LIPID A BIOSYNTHESIS LAUROYL ACYLTRANSFERASE"/>
    <property type="match status" value="1"/>
</dbReference>
<dbReference type="GO" id="GO:0016746">
    <property type="term" value="F:acyltransferase activity"/>
    <property type="evidence" value="ECO:0007669"/>
    <property type="project" value="UniProtKB-KW"/>
</dbReference>
<keyword evidence="6" id="KW-0012">Acyltransferase</keyword>
<dbReference type="Proteomes" id="UP000256774">
    <property type="component" value="Unassembled WGS sequence"/>
</dbReference>
<evidence type="ECO:0000256" key="3">
    <source>
        <dbReference type="ARBA" id="ARBA00022519"/>
    </source>
</evidence>
<name>A0A3E0H6U0_9GAMM</name>
<dbReference type="PANTHER" id="PTHR30606:SF10">
    <property type="entry name" value="PHOSPHATIDYLINOSITOL MANNOSIDE ACYLTRANSFERASE"/>
    <property type="match status" value="1"/>
</dbReference>
<comment type="caution">
    <text evidence="7">The sequence shown here is derived from an EMBL/GenBank/DDBJ whole genome shotgun (WGS) entry which is preliminary data.</text>
</comment>
<evidence type="ECO:0000256" key="2">
    <source>
        <dbReference type="ARBA" id="ARBA00022475"/>
    </source>
</evidence>
<keyword evidence="3" id="KW-0997">Cell inner membrane</keyword>
<proteinExistence type="predicted"/>
<comment type="subcellular location">
    <subcellularLocation>
        <location evidence="1">Cell inner membrane</location>
    </subcellularLocation>
</comment>
<evidence type="ECO:0000256" key="6">
    <source>
        <dbReference type="ARBA" id="ARBA00023315"/>
    </source>
</evidence>
<evidence type="ECO:0000256" key="1">
    <source>
        <dbReference type="ARBA" id="ARBA00004533"/>
    </source>
</evidence>
<sequence length="318" mass="35578">MLARLDWVFFMTDTSLSPNDLAFKDRLSMMALKWLAKLPLPLLQRLGQVIGQFVAHFPHTGMHQTVLRNVERAYPQQSRQWHLNTTKASIVSTAMTALEFTKTWGMPPAFSLSQVREVHGQALFDEALASGRGVMCIVPHWGTWEVLNAWVNSFVAPTIMYKPGKQPGVDALVLEARARLRATIVPTDDSGVRATFKTLKKGGFTAILPDHTPKDNGGIFAPFFGTSTWTGVMVPKLIQRTQCAVVVLGCMRRADGQGYDVYVLPADPAVHDEDLASATAAMNRSMEALVAIAPEQYQWTYKRFKKNEHEPDFYRKQV</sequence>
<dbReference type="AlphaFoldDB" id="A0A3E0H6U0"/>
<dbReference type="PIRSF" id="PIRSF026649">
    <property type="entry name" value="MsbB"/>
    <property type="match status" value="1"/>
</dbReference>
<keyword evidence="5" id="KW-0472">Membrane</keyword>
<evidence type="ECO:0000313" key="7">
    <source>
        <dbReference type="EMBL" id="REH39095.1"/>
    </source>
</evidence>
<keyword evidence="8" id="KW-1185">Reference proteome</keyword>